<name>A0A2P7Z3D5_9PEZI</name>
<feature type="domain" description="SnoaL-like" evidence="5">
    <location>
        <begin position="209"/>
        <end position="302"/>
    </location>
</feature>
<feature type="repeat" description="ANK" evidence="3">
    <location>
        <begin position="78"/>
        <end position="110"/>
    </location>
</feature>
<dbReference type="InterPro" id="IPR050776">
    <property type="entry name" value="Ank_Repeat/CDKN_Inhibitor"/>
</dbReference>
<feature type="compositionally biased region" description="Low complexity" evidence="4">
    <location>
        <begin position="23"/>
        <end position="34"/>
    </location>
</feature>
<dbReference type="Pfam" id="PF12796">
    <property type="entry name" value="Ank_2"/>
    <property type="match status" value="1"/>
</dbReference>
<dbReference type="InterPro" id="IPR036770">
    <property type="entry name" value="Ankyrin_rpt-contain_sf"/>
</dbReference>
<dbReference type="PROSITE" id="PS50088">
    <property type="entry name" value="ANK_REPEAT"/>
    <property type="match status" value="1"/>
</dbReference>
<dbReference type="InterPro" id="IPR037401">
    <property type="entry name" value="SnoaL-like"/>
</dbReference>
<evidence type="ECO:0000259" key="5">
    <source>
        <dbReference type="Pfam" id="PF12680"/>
    </source>
</evidence>
<dbReference type="SMART" id="SM00248">
    <property type="entry name" value="ANK"/>
    <property type="match status" value="2"/>
</dbReference>
<dbReference type="PANTHER" id="PTHR24201:SF15">
    <property type="entry name" value="ANKYRIN REPEAT DOMAIN-CONTAINING PROTEIN 66"/>
    <property type="match status" value="1"/>
</dbReference>
<proteinExistence type="predicted"/>
<dbReference type="STRING" id="40998.A0A2P7Z3D5"/>
<organism evidence="6 7">
    <name type="scientific">Elsinoe australis</name>
    <dbReference type="NCBI Taxonomy" id="40998"/>
    <lineage>
        <taxon>Eukaryota</taxon>
        <taxon>Fungi</taxon>
        <taxon>Dikarya</taxon>
        <taxon>Ascomycota</taxon>
        <taxon>Pezizomycotina</taxon>
        <taxon>Dothideomycetes</taxon>
        <taxon>Dothideomycetidae</taxon>
        <taxon>Myriangiales</taxon>
        <taxon>Elsinoaceae</taxon>
        <taxon>Elsinoe</taxon>
    </lineage>
</organism>
<evidence type="ECO:0000256" key="4">
    <source>
        <dbReference type="SAM" id="MobiDB-lite"/>
    </source>
</evidence>
<keyword evidence="1" id="KW-0677">Repeat</keyword>
<dbReference type="Proteomes" id="UP000243723">
    <property type="component" value="Unassembled WGS sequence"/>
</dbReference>
<evidence type="ECO:0000256" key="2">
    <source>
        <dbReference type="ARBA" id="ARBA00023043"/>
    </source>
</evidence>
<dbReference type="EMBL" id="NHZQ01000334">
    <property type="protein sequence ID" value="PSK42725.1"/>
    <property type="molecule type" value="Genomic_DNA"/>
</dbReference>
<feature type="region of interest" description="Disordered" evidence="4">
    <location>
        <begin position="1"/>
        <end position="38"/>
    </location>
</feature>
<dbReference type="InterPro" id="IPR002110">
    <property type="entry name" value="Ankyrin_rpt"/>
</dbReference>
<dbReference type="SUPFAM" id="SSF54427">
    <property type="entry name" value="NTF2-like"/>
    <property type="match status" value="1"/>
</dbReference>
<dbReference type="InterPro" id="IPR032710">
    <property type="entry name" value="NTF2-like_dom_sf"/>
</dbReference>
<accession>A0A2P7Z3D5</accession>
<dbReference type="OrthoDB" id="366390at2759"/>
<gene>
    <name evidence="6" type="ORF">B9Z65_5647</name>
</gene>
<feature type="compositionally biased region" description="Polar residues" evidence="4">
    <location>
        <begin position="10"/>
        <end position="22"/>
    </location>
</feature>
<dbReference type="Gene3D" id="1.25.40.20">
    <property type="entry name" value="Ankyrin repeat-containing domain"/>
    <property type="match status" value="1"/>
</dbReference>
<keyword evidence="2 3" id="KW-0040">ANK repeat</keyword>
<sequence>MGLRAPNADGTYSSSNSTAQPEQTSTSQSQSSSTKVSDLPPAAIQLASKLFDLAREGSTDALAQYLDAGIPPNLTNHKGDTLLMLAAYHGRVDATRLLLQKGADPNVLNDRGQSIIAGAVFKGYDEIVRLLFEGVDGREADISLGQPNAIDSANSSQTFAMQIISFLSSAAALLSLASPAMAFPPASGAPICPPRSASPNEQRWIFNDFVDAFLVQKDFSNNTWNTYIAEDYIQHNPFALSGRDNVIAFFANVNPAAVNYTVISKGIDGDFAYVHYRFDQVNVTQPSAVTDIYRFNGSCIQEHWDVIQQRPENAINSIALF</sequence>
<evidence type="ECO:0000256" key="1">
    <source>
        <dbReference type="ARBA" id="ARBA00022737"/>
    </source>
</evidence>
<keyword evidence="7" id="KW-1185">Reference proteome</keyword>
<evidence type="ECO:0000313" key="6">
    <source>
        <dbReference type="EMBL" id="PSK42725.1"/>
    </source>
</evidence>
<protein>
    <recommendedName>
        <fullName evidence="5">SnoaL-like domain-containing protein</fullName>
    </recommendedName>
</protein>
<dbReference type="Pfam" id="PF12680">
    <property type="entry name" value="SnoaL_2"/>
    <property type="match status" value="1"/>
</dbReference>
<dbReference type="SUPFAM" id="SSF48403">
    <property type="entry name" value="Ankyrin repeat"/>
    <property type="match status" value="1"/>
</dbReference>
<evidence type="ECO:0000313" key="7">
    <source>
        <dbReference type="Proteomes" id="UP000243723"/>
    </source>
</evidence>
<evidence type="ECO:0000256" key="3">
    <source>
        <dbReference type="PROSITE-ProRule" id="PRU00023"/>
    </source>
</evidence>
<comment type="caution">
    <text evidence="6">The sequence shown here is derived from an EMBL/GenBank/DDBJ whole genome shotgun (WGS) entry which is preliminary data.</text>
</comment>
<reference evidence="6 7" key="1">
    <citation type="submission" date="2017-05" db="EMBL/GenBank/DDBJ databases">
        <title>Draft genome sequence of Elsinoe australis.</title>
        <authorList>
            <person name="Cheng Q."/>
        </authorList>
    </citation>
    <scope>NUCLEOTIDE SEQUENCE [LARGE SCALE GENOMIC DNA]</scope>
    <source>
        <strain evidence="6 7">NL1</strain>
    </source>
</reference>
<dbReference type="Gene3D" id="3.10.450.50">
    <property type="match status" value="1"/>
</dbReference>
<dbReference type="PROSITE" id="PS50297">
    <property type="entry name" value="ANK_REP_REGION"/>
    <property type="match status" value="1"/>
</dbReference>
<dbReference type="PANTHER" id="PTHR24201">
    <property type="entry name" value="ANK_REP_REGION DOMAIN-CONTAINING PROTEIN"/>
    <property type="match status" value="1"/>
</dbReference>
<dbReference type="AlphaFoldDB" id="A0A2P7Z3D5"/>